<dbReference type="EMBL" id="BK014874">
    <property type="protein sequence ID" value="DAD79870.1"/>
    <property type="molecule type" value="Genomic_DNA"/>
</dbReference>
<accession>A0A8S5MCA7</accession>
<dbReference type="InterPro" id="IPR032483">
    <property type="entry name" value="DUF5053"/>
</dbReference>
<evidence type="ECO:0000313" key="1">
    <source>
        <dbReference type="EMBL" id="DAD79870.1"/>
    </source>
</evidence>
<reference evidence="1" key="1">
    <citation type="journal article" date="2021" name="Proc. Natl. Acad. Sci. U.S.A.">
        <title>A Catalog of Tens of Thousands of Viruses from Human Metagenomes Reveals Hidden Associations with Chronic Diseases.</title>
        <authorList>
            <person name="Tisza M.J."/>
            <person name="Buck C.B."/>
        </authorList>
    </citation>
    <scope>NUCLEOTIDE SEQUENCE</scope>
    <source>
        <strain evidence="1">CthrG7</strain>
    </source>
</reference>
<protein>
    <recommendedName>
        <fullName evidence="2">DUF5053 domain-containing protein</fullName>
    </recommendedName>
</protein>
<sequence length="142" mass="16341">MGVKEEYFKLKEQWVSSRGSEREEIDRKLDAFLESLNQAEKELVNEAITEDFARIHEKISEAKELKRRIEVRKILSDTLPFISVSEFAKQYFNKSASWLHQRINGNEVHGKVATFTEKELNILSDALKDVADKLNNAATALS</sequence>
<proteinExistence type="predicted"/>
<dbReference type="Pfam" id="PF16476">
    <property type="entry name" value="DUF5053"/>
    <property type="match status" value="1"/>
</dbReference>
<evidence type="ECO:0008006" key="2">
    <source>
        <dbReference type="Google" id="ProtNLM"/>
    </source>
</evidence>
<organism evidence="1">
    <name type="scientific">Siphoviridae sp. cthrG7</name>
    <dbReference type="NCBI Taxonomy" id="2826428"/>
    <lineage>
        <taxon>Viruses</taxon>
        <taxon>Duplodnaviria</taxon>
        <taxon>Heunggongvirae</taxon>
        <taxon>Uroviricota</taxon>
        <taxon>Caudoviricetes</taxon>
    </lineage>
</organism>
<name>A0A8S5MCA7_9CAUD</name>